<evidence type="ECO:0000256" key="2">
    <source>
        <dbReference type="SAM" id="MobiDB-lite"/>
    </source>
</evidence>
<sequence>MAKRKESTERKKQTIVDAKKRGYSNRRLAVLFQVGHSTVNRIVNRFKEEGSVSNRQRSGRPRKTSARYDRRLVKIVKDDPRKTATDKSKRSSTPSIKKDADFQEECESSLGICPQAFGVVRCGLGRVLWSDESKYNLFSFNGIR</sequence>
<comment type="subcellular location">
    <subcellularLocation>
        <location evidence="1">Nucleus</location>
    </subcellularLocation>
</comment>
<dbReference type="Gene3D" id="1.10.10.10">
    <property type="entry name" value="Winged helix-like DNA-binding domain superfamily/Winged helix DNA-binding domain"/>
    <property type="match status" value="1"/>
</dbReference>
<proteinExistence type="predicted"/>
<organism evidence="3 4">
    <name type="scientific">Ditylenchus dipsaci</name>
    <dbReference type="NCBI Taxonomy" id="166011"/>
    <lineage>
        <taxon>Eukaryota</taxon>
        <taxon>Metazoa</taxon>
        <taxon>Ecdysozoa</taxon>
        <taxon>Nematoda</taxon>
        <taxon>Chromadorea</taxon>
        <taxon>Rhabditida</taxon>
        <taxon>Tylenchina</taxon>
        <taxon>Tylenchomorpha</taxon>
        <taxon>Sphaerularioidea</taxon>
        <taxon>Anguinidae</taxon>
        <taxon>Anguininae</taxon>
        <taxon>Ditylenchus</taxon>
    </lineage>
</organism>
<evidence type="ECO:0000313" key="4">
    <source>
        <dbReference type="WBParaSite" id="jg10722"/>
    </source>
</evidence>
<reference evidence="4" key="1">
    <citation type="submission" date="2022-11" db="UniProtKB">
        <authorList>
            <consortium name="WormBaseParasite"/>
        </authorList>
    </citation>
    <scope>IDENTIFICATION</scope>
</reference>
<feature type="region of interest" description="Disordered" evidence="2">
    <location>
        <begin position="49"/>
        <end position="101"/>
    </location>
</feature>
<evidence type="ECO:0000313" key="3">
    <source>
        <dbReference type="Proteomes" id="UP000887574"/>
    </source>
</evidence>
<feature type="compositionally biased region" description="Basic and acidic residues" evidence="2">
    <location>
        <begin position="66"/>
        <end position="89"/>
    </location>
</feature>
<name>A0A915CP72_9BILA</name>
<dbReference type="GO" id="GO:0005634">
    <property type="term" value="C:nucleus"/>
    <property type="evidence" value="ECO:0007669"/>
    <property type="project" value="UniProtKB-SubCell"/>
</dbReference>
<dbReference type="AlphaFoldDB" id="A0A915CP72"/>
<accession>A0A915CP72</accession>
<protein>
    <submittedName>
        <fullName evidence="4">Transposase</fullName>
    </submittedName>
</protein>
<dbReference type="InterPro" id="IPR009057">
    <property type="entry name" value="Homeodomain-like_sf"/>
</dbReference>
<dbReference type="Proteomes" id="UP000887574">
    <property type="component" value="Unplaced"/>
</dbReference>
<dbReference type="WBParaSite" id="jg10722">
    <property type="protein sequence ID" value="jg10722"/>
    <property type="gene ID" value="jg10722"/>
</dbReference>
<dbReference type="Pfam" id="PF13565">
    <property type="entry name" value="HTH_32"/>
    <property type="match status" value="1"/>
</dbReference>
<dbReference type="InterPro" id="IPR036388">
    <property type="entry name" value="WH-like_DNA-bd_sf"/>
</dbReference>
<dbReference type="SUPFAM" id="SSF46689">
    <property type="entry name" value="Homeodomain-like"/>
    <property type="match status" value="1"/>
</dbReference>
<feature type="region of interest" description="Disordered" evidence="2">
    <location>
        <begin position="1"/>
        <end position="20"/>
    </location>
</feature>
<evidence type="ECO:0000256" key="1">
    <source>
        <dbReference type="ARBA" id="ARBA00004123"/>
    </source>
</evidence>
<keyword evidence="3" id="KW-1185">Reference proteome</keyword>